<name>A0AAV1EH56_OLDCO</name>
<keyword evidence="1" id="KW-0378">Hydrolase</keyword>
<dbReference type="InterPro" id="IPR029058">
    <property type="entry name" value="AB_hydrolase_fold"/>
</dbReference>
<comment type="similarity">
    <text evidence="2">Belongs to the AB hydrolase superfamily. Epoxide hydrolase family.</text>
</comment>
<dbReference type="InterPro" id="IPR000639">
    <property type="entry name" value="Epox_hydrolase-like"/>
</dbReference>
<dbReference type="Proteomes" id="UP001161247">
    <property type="component" value="Chromosome 9"/>
</dbReference>
<organism evidence="3 4">
    <name type="scientific">Oldenlandia corymbosa var. corymbosa</name>
    <dbReference type="NCBI Taxonomy" id="529605"/>
    <lineage>
        <taxon>Eukaryota</taxon>
        <taxon>Viridiplantae</taxon>
        <taxon>Streptophyta</taxon>
        <taxon>Embryophyta</taxon>
        <taxon>Tracheophyta</taxon>
        <taxon>Spermatophyta</taxon>
        <taxon>Magnoliopsida</taxon>
        <taxon>eudicotyledons</taxon>
        <taxon>Gunneridae</taxon>
        <taxon>Pentapetalae</taxon>
        <taxon>asterids</taxon>
        <taxon>lamiids</taxon>
        <taxon>Gentianales</taxon>
        <taxon>Rubiaceae</taxon>
        <taxon>Rubioideae</taxon>
        <taxon>Spermacoceae</taxon>
        <taxon>Hedyotis-Oldenlandia complex</taxon>
        <taxon>Oldenlandia</taxon>
    </lineage>
</organism>
<evidence type="ECO:0000313" key="3">
    <source>
        <dbReference type="EMBL" id="CAI9118876.1"/>
    </source>
</evidence>
<dbReference type="SUPFAM" id="SSF53474">
    <property type="entry name" value="alpha/beta-Hydrolases"/>
    <property type="match status" value="1"/>
</dbReference>
<keyword evidence="4" id="KW-1185">Reference proteome</keyword>
<dbReference type="PANTHER" id="PTHR43329">
    <property type="entry name" value="EPOXIDE HYDROLASE"/>
    <property type="match status" value="1"/>
</dbReference>
<dbReference type="EMBL" id="OX459126">
    <property type="protein sequence ID" value="CAI9118876.1"/>
    <property type="molecule type" value="Genomic_DNA"/>
</dbReference>
<gene>
    <name evidence="3" type="ORF">OLC1_LOCUS24651</name>
</gene>
<evidence type="ECO:0000256" key="2">
    <source>
        <dbReference type="ARBA" id="ARBA00038334"/>
    </source>
</evidence>
<evidence type="ECO:0000256" key="1">
    <source>
        <dbReference type="ARBA" id="ARBA00022801"/>
    </source>
</evidence>
<dbReference type="AlphaFoldDB" id="A0AAV1EH56"/>
<dbReference type="Gene3D" id="3.40.50.1820">
    <property type="entry name" value="alpha/beta hydrolase"/>
    <property type="match status" value="1"/>
</dbReference>
<protein>
    <submittedName>
        <fullName evidence="3">OLC1v1020504C2</fullName>
    </submittedName>
</protein>
<accession>A0AAV1EH56</accession>
<evidence type="ECO:0000313" key="4">
    <source>
        <dbReference type="Proteomes" id="UP001161247"/>
    </source>
</evidence>
<dbReference type="GO" id="GO:0016787">
    <property type="term" value="F:hydrolase activity"/>
    <property type="evidence" value="ECO:0007669"/>
    <property type="project" value="UniProtKB-KW"/>
</dbReference>
<reference evidence="3" key="1">
    <citation type="submission" date="2023-03" db="EMBL/GenBank/DDBJ databases">
        <authorList>
            <person name="Julca I."/>
        </authorList>
    </citation>
    <scope>NUCLEOTIDE SEQUENCE</scope>
</reference>
<proteinExistence type="inferred from homology"/>
<sequence>MPRYPPINIVDGLKIFGQCFFRLDKLKALVKTSVELMPRYSSINHVVDALKMAWKCLFRPHKVKALANCFMPSSISVVDGLRIPGEIEAEVAEMGVEHFMKKIFTYGTPGPLILPKGKGFGDSPDTPVFLPPWLTEEDVAYYVSKFEKTGFTGGVNYYRALDLTWELVAPWTGAQVKVPAKFITGDYDLVYHMPGMQDYIHKGGFKSDVPLLEDVVVIKDAAHFINQEIPDEVSKHIYDFIQKF</sequence>
<dbReference type="PRINTS" id="PR00412">
    <property type="entry name" value="EPOXHYDRLASE"/>
</dbReference>